<feature type="non-terminal residue" evidence="1">
    <location>
        <position position="30"/>
    </location>
</feature>
<dbReference type="EMBL" id="BARW01043564">
    <property type="protein sequence ID" value="GAJ20738.1"/>
    <property type="molecule type" value="Genomic_DNA"/>
</dbReference>
<comment type="caution">
    <text evidence="1">The sequence shown here is derived from an EMBL/GenBank/DDBJ whole genome shotgun (WGS) entry which is preliminary data.</text>
</comment>
<feature type="non-terminal residue" evidence="1">
    <location>
        <position position="1"/>
    </location>
</feature>
<proteinExistence type="predicted"/>
<gene>
    <name evidence="1" type="ORF">S12H4_63694</name>
</gene>
<protein>
    <submittedName>
        <fullName evidence="1">Uncharacterized protein</fullName>
    </submittedName>
</protein>
<organism evidence="1">
    <name type="scientific">marine sediment metagenome</name>
    <dbReference type="NCBI Taxonomy" id="412755"/>
    <lineage>
        <taxon>unclassified sequences</taxon>
        <taxon>metagenomes</taxon>
        <taxon>ecological metagenomes</taxon>
    </lineage>
</organism>
<name>X1UT98_9ZZZZ</name>
<accession>X1UT98</accession>
<reference evidence="1" key="1">
    <citation type="journal article" date="2014" name="Front. Microbiol.">
        <title>High frequency of phylogenetically diverse reductive dehalogenase-homologous genes in deep subseafloor sedimentary metagenomes.</title>
        <authorList>
            <person name="Kawai M."/>
            <person name="Futagami T."/>
            <person name="Toyoda A."/>
            <person name="Takaki Y."/>
            <person name="Nishi S."/>
            <person name="Hori S."/>
            <person name="Arai W."/>
            <person name="Tsubouchi T."/>
            <person name="Morono Y."/>
            <person name="Uchiyama I."/>
            <person name="Ito T."/>
            <person name="Fujiyama A."/>
            <person name="Inagaki F."/>
            <person name="Takami H."/>
        </authorList>
    </citation>
    <scope>NUCLEOTIDE SEQUENCE</scope>
    <source>
        <strain evidence="1">Expedition CK06-06</strain>
    </source>
</reference>
<sequence length="30" mass="3604">VEIISLLRKYGIKFRISFMSQTPDETFRDI</sequence>
<dbReference type="AlphaFoldDB" id="X1UT98"/>
<evidence type="ECO:0000313" key="1">
    <source>
        <dbReference type="EMBL" id="GAJ20738.1"/>
    </source>
</evidence>